<evidence type="ECO:0000256" key="5">
    <source>
        <dbReference type="ARBA" id="ARBA00023136"/>
    </source>
</evidence>
<evidence type="ECO:0000256" key="6">
    <source>
        <dbReference type="SAM" id="Phobius"/>
    </source>
</evidence>
<feature type="domain" description="ABC transporter" evidence="7">
    <location>
        <begin position="154"/>
        <end position="408"/>
    </location>
</feature>
<keyword evidence="4 6" id="KW-1133">Transmembrane helix</keyword>
<accession>A0A8H7WGR8</accession>
<dbReference type="OrthoDB" id="6500128at2759"/>
<dbReference type="SUPFAM" id="SSF90123">
    <property type="entry name" value="ABC transporter transmembrane region"/>
    <property type="match status" value="1"/>
</dbReference>
<dbReference type="InterPro" id="IPR003593">
    <property type="entry name" value="AAA+_ATPase"/>
</dbReference>
<dbReference type="PANTHER" id="PTHR24223:SF345">
    <property type="entry name" value="ABC MULTIDRUG TRANSPORTER (EUROFUNG)"/>
    <property type="match status" value="1"/>
</dbReference>
<evidence type="ECO:0000256" key="2">
    <source>
        <dbReference type="ARBA" id="ARBA00022741"/>
    </source>
</evidence>
<evidence type="ECO:0000313" key="9">
    <source>
        <dbReference type="Proteomes" id="UP000664132"/>
    </source>
</evidence>
<dbReference type="InterPro" id="IPR050173">
    <property type="entry name" value="ABC_transporter_C-like"/>
</dbReference>
<dbReference type="Proteomes" id="UP000664132">
    <property type="component" value="Unassembled WGS sequence"/>
</dbReference>
<feature type="transmembrane region" description="Helical" evidence="6">
    <location>
        <begin position="40"/>
        <end position="60"/>
    </location>
</feature>
<dbReference type="GO" id="GO:0016887">
    <property type="term" value="F:ATP hydrolysis activity"/>
    <property type="evidence" value="ECO:0007669"/>
    <property type="project" value="InterPro"/>
</dbReference>
<keyword evidence="5 6" id="KW-0472">Membrane</keyword>
<dbReference type="SUPFAM" id="SSF52540">
    <property type="entry name" value="P-loop containing nucleoside triphosphate hydrolases"/>
    <property type="match status" value="1"/>
</dbReference>
<gene>
    <name evidence="8" type="ORF">IFR04_002164</name>
</gene>
<evidence type="ECO:0000256" key="3">
    <source>
        <dbReference type="ARBA" id="ARBA00022840"/>
    </source>
</evidence>
<dbReference type="Gene3D" id="1.20.1560.10">
    <property type="entry name" value="ABC transporter type 1, transmembrane domain"/>
    <property type="match status" value="1"/>
</dbReference>
<dbReference type="InterPro" id="IPR003439">
    <property type="entry name" value="ABC_transporter-like_ATP-bd"/>
</dbReference>
<dbReference type="InterPro" id="IPR036640">
    <property type="entry name" value="ABC1_TM_sf"/>
</dbReference>
<reference evidence="8" key="1">
    <citation type="submission" date="2021-02" db="EMBL/GenBank/DDBJ databases">
        <title>Genome sequence Cadophora malorum strain M34.</title>
        <authorList>
            <person name="Stefanovic E."/>
            <person name="Vu D."/>
            <person name="Scully C."/>
            <person name="Dijksterhuis J."/>
            <person name="Roader J."/>
            <person name="Houbraken J."/>
        </authorList>
    </citation>
    <scope>NUCLEOTIDE SEQUENCE</scope>
    <source>
        <strain evidence="8">M34</strain>
    </source>
</reference>
<dbReference type="InterPro" id="IPR027417">
    <property type="entry name" value="P-loop_NTPase"/>
</dbReference>
<dbReference type="Pfam" id="PF00005">
    <property type="entry name" value="ABC_tran"/>
    <property type="match status" value="1"/>
</dbReference>
<keyword evidence="1 6" id="KW-0812">Transmembrane</keyword>
<evidence type="ECO:0000256" key="4">
    <source>
        <dbReference type="ARBA" id="ARBA00022989"/>
    </source>
</evidence>
<proteinExistence type="predicted"/>
<dbReference type="PANTHER" id="PTHR24223">
    <property type="entry name" value="ATP-BINDING CASSETTE SUB-FAMILY C"/>
    <property type="match status" value="1"/>
</dbReference>
<name>A0A8H7WGR8_9HELO</name>
<evidence type="ECO:0000259" key="7">
    <source>
        <dbReference type="PROSITE" id="PS50893"/>
    </source>
</evidence>
<dbReference type="GO" id="GO:0042626">
    <property type="term" value="F:ATPase-coupled transmembrane transporter activity"/>
    <property type="evidence" value="ECO:0007669"/>
    <property type="project" value="TreeGrafter"/>
</dbReference>
<keyword evidence="2" id="KW-0547">Nucleotide-binding</keyword>
<dbReference type="GO" id="GO:0005524">
    <property type="term" value="F:ATP binding"/>
    <property type="evidence" value="ECO:0007669"/>
    <property type="project" value="UniProtKB-KW"/>
</dbReference>
<dbReference type="PROSITE" id="PS50893">
    <property type="entry name" value="ABC_TRANSPORTER_2"/>
    <property type="match status" value="1"/>
</dbReference>
<dbReference type="AlphaFoldDB" id="A0A8H7WGR8"/>
<evidence type="ECO:0000256" key="1">
    <source>
        <dbReference type="ARBA" id="ARBA00022692"/>
    </source>
</evidence>
<dbReference type="GO" id="GO:0016020">
    <property type="term" value="C:membrane"/>
    <property type="evidence" value="ECO:0007669"/>
    <property type="project" value="InterPro"/>
</dbReference>
<dbReference type="EMBL" id="JAFJYH010000018">
    <property type="protein sequence ID" value="KAG4424631.1"/>
    <property type="molecule type" value="Genomic_DNA"/>
</dbReference>
<keyword evidence="9" id="KW-1185">Reference proteome</keyword>
<dbReference type="Gene3D" id="3.40.50.300">
    <property type="entry name" value="P-loop containing nucleotide triphosphate hydrolases"/>
    <property type="match status" value="1"/>
</dbReference>
<comment type="caution">
    <text evidence="8">The sequence shown here is derived from an EMBL/GenBank/DDBJ whole genome shotgun (WGS) entry which is preliminary data.</text>
</comment>
<dbReference type="SMART" id="SM00382">
    <property type="entry name" value="AAA"/>
    <property type="match status" value="1"/>
</dbReference>
<protein>
    <recommendedName>
        <fullName evidence="7">ABC transporter domain-containing protein</fullName>
    </recommendedName>
</protein>
<keyword evidence="3" id="KW-0067">ATP-binding</keyword>
<sequence length="413" mass="45566">MKGIATFRAFGWKRNAITLNNIFLDTSQRPAYLLAMIQRWLGFTLQLLVAGLALVFVTLATQLRSDTAFTSASLSTLMSFGDQLSYVVKSYSMLETSIGAVSRLKTFSDKVVSKKLEEEIVAPLREWPVKGSIDINHVSASYDNADVDSARSLSESSNTSGASSKKLAIKNMSLSIAPGEKVAICGSRGSGKSSTILLLRKILDSLPSTAEIITIDSIPLHKFDRQILRQHIIAIPQDPVFLPDGTSFQANLDPYKASTESECRAVLMTVGLWYFVEDRGGLASGMSSDTLSARQKQLFRLARAILQARIRTRERVAEFVEKGPGAINRSILLLDKVSSSVDQDTDRTMQSIIHKKFKEYTIIIVSHQLEMVISFDTVVVMEKGKVVKAGPPKELANKKGGKFRELWLVGNKR</sequence>
<evidence type="ECO:0000313" key="8">
    <source>
        <dbReference type="EMBL" id="KAG4424631.1"/>
    </source>
</evidence>
<organism evidence="8 9">
    <name type="scientific">Cadophora malorum</name>
    <dbReference type="NCBI Taxonomy" id="108018"/>
    <lineage>
        <taxon>Eukaryota</taxon>
        <taxon>Fungi</taxon>
        <taxon>Dikarya</taxon>
        <taxon>Ascomycota</taxon>
        <taxon>Pezizomycotina</taxon>
        <taxon>Leotiomycetes</taxon>
        <taxon>Helotiales</taxon>
        <taxon>Ploettnerulaceae</taxon>
        <taxon>Cadophora</taxon>
    </lineage>
</organism>